<dbReference type="Pfam" id="PF03567">
    <property type="entry name" value="Sulfotransfer_2"/>
    <property type="match status" value="1"/>
</dbReference>
<keyword evidence="10" id="KW-1185">Reference proteome</keyword>
<protein>
    <recommendedName>
        <fullName evidence="11">Carbohydrate sulfotransferase</fullName>
    </recommendedName>
</protein>
<comment type="subcellular location">
    <subcellularLocation>
        <location evidence="1">Golgi apparatus membrane</location>
        <topology evidence="1">Single-pass type II membrane protein</topology>
    </subcellularLocation>
</comment>
<evidence type="ECO:0008006" key="11">
    <source>
        <dbReference type="Google" id="ProtNLM"/>
    </source>
</evidence>
<keyword evidence="6" id="KW-0333">Golgi apparatus</keyword>
<dbReference type="Proteomes" id="UP001515480">
    <property type="component" value="Unassembled WGS sequence"/>
</dbReference>
<evidence type="ECO:0000256" key="2">
    <source>
        <dbReference type="ARBA" id="ARBA00006339"/>
    </source>
</evidence>
<comment type="similarity">
    <text evidence="2">Belongs to the sulfotransferase 2 family.</text>
</comment>
<dbReference type="AlphaFoldDB" id="A0AB34J076"/>
<evidence type="ECO:0000256" key="8">
    <source>
        <dbReference type="ARBA" id="ARBA00023180"/>
    </source>
</evidence>
<dbReference type="GO" id="GO:0008146">
    <property type="term" value="F:sulfotransferase activity"/>
    <property type="evidence" value="ECO:0007669"/>
    <property type="project" value="InterPro"/>
</dbReference>
<keyword evidence="5" id="KW-1133">Transmembrane helix</keyword>
<sequence length="607" mass="66995">MALPSIHPSPPLRSLLRQPDEAEKAALRHRIYTASRRTIPLPALHRLHRLDDLRAIAASYSNLRAAPLIVAHVHRTLPRRMLALCTAAAFAAASGRPLLVAWSPDAHCAANFSQLFAAPPPHAQLTASFWPELAPPALFRHFHSAGHEPSGRRRPLRLPPRDTSLYLRLAGPLDASPPVDPQAVRACLRSLTPLDEVGALARGALNASAPLACGVHFHPTGGAGEACVGRAFAARLAAARRAPRRTSRAPPPPPRRAFVRARALAVFDGAESLAAARGCGDASSLACVRAALAEWQILSSAPLLLLTQGSMFSMLVARTAERNSSVWFGCQGKWVAHSSPPSAAAPSAIGAEALDHLLVLERSQLLFCYIPKVACTSWRIWLRKLSGYPDFLNTTLAHSRGPTGLRTLGSFPPEQRQAFLRDFRKVVFVRDPWSRLLSVYLNKFVQETADRRAMWLRQLLKPLQRAKGKKTDLASRGDLSFDRFVDVLEETFKLGTPSLVNEHWALQSDLCALHLLRYDFVGNFEYLHEDVQALSDFLGFEVDLPSGREYGWEGNRNASRLLGKYYTSRTHMLRVANLYRTDLSVPTNAINFNIPQTFGIPFQPHHK</sequence>
<dbReference type="PANTHER" id="PTHR12137:SF54">
    <property type="entry name" value="CARBOHYDRATE SULFOTRANSFERASE"/>
    <property type="match status" value="1"/>
</dbReference>
<proteinExistence type="inferred from homology"/>
<dbReference type="GO" id="GO:0000139">
    <property type="term" value="C:Golgi membrane"/>
    <property type="evidence" value="ECO:0007669"/>
    <property type="project" value="UniProtKB-SubCell"/>
</dbReference>
<dbReference type="InterPro" id="IPR005331">
    <property type="entry name" value="Sulfotransferase"/>
</dbReference>
<evidence type="ECO:0000256" key="7">
    <source>
        <dbReference type="ARBA" id="ARBA00023136"/>
    </source>
</evidence>
<accession>A0AB34J076</accession>
<keyword evidence="4" id="KW-0812">Transmembrane</keyword>
<dbReference type="GO" id="GO:0016051">
    <property type="term" value="P:carbohydrate biosynthetic process"/>
    <property type="evidence" value="ECO:0007669"/>
    <property type="project" value="InterPro"/>
</dbReference>
<reference evidence="9 10" key="1">
    <citation type="journal article" date="2024" name="Science">
        <title>Giant polyketide synthase enzymes in the biosynthesis of giant marine polyether toxins.</title>
        <authorList>
            <person name="Fallon T.R."/>
            <person name="Shende V.V."/>
            <person name="Wierzbicki I.H."/>
            <person name="Pendleton A.L."/>
            <person name="Watervoot N.F."/>
            <person name="Auber R.P."/>
            <person name="Gonzalez D.J."/>
            <person name="Wisecaver J.H."/>
            <person name="Moore B.S."/>
        </authorList>
    </citation>
    <scope>NUCLEOTIDE SEQUENCE [LARGE SCALE GENOMIC DNA]</scope>
    <source>
        <strain evidence="9 10">12B1</strain>
    </source>
</reference>
<dbReference type="Gene3D" id="3.40.50.300">
    <property type="entry name" value="P-loop containing nucleotide triphosphate hydrolases"/>
    <property type="match status" value="1"/>
</dbReference>
<dbReference type="InterPro" id="IPR027417">
    <property type="entry name" value="P-loop_NTPase"/>
</dbReference>
<evidence type="ECO:0000256" key="1">
    <source>
        <dbReference type="ARBA" id="ARBA00004323"/>
    </source>
</evidence>
<keyword evidence="8" id="KW-0325">Glycoprotein</keyword>
<gene>
    <name evidence="9" type="ORF">AB1Y20_005734</name>
</gene>
<keyword evidence="3" id="KW-0808">Transferase</keyword>
<evidence type="ECO:0000256" key="5">
    <source>
        <dbReference type="ARBA" id="ARBA00022989"/>
    </source>
</evidence>
<evidence type="ECO:0000313" key="10">
    <source>
        <dbReference type="Proteomes" id="UP001515480"/>
    </source>
</evidence>
<keyword evidence="7" id="KW-0472">Membrane</keyword>
<comment type="caution">
    <text evidence="9">The sequence shown here is derived from an EMBL/GenBank/DDBJ whole genome shotgun (WGS) entry which is preliminary data.</text>
</comment>
<dbReference type="PANTHER" id="PTHR12137">
    <property type="entry name" value="CARBOHYDRATE SULFOTRANSFERASE"/>
    <property type="match status" value="1"/>
</dbReference>
<evidence type="ECO:0000256" key="4">
    <source>
        <dbReference type="ARBA" id="ARBA00022692"/>
    </source>
</evidence>
<dbReference type="EMBL" id="JBGBPQ010000014">
    <property type="protein sequence ID" value="KAL1510903.1"/>
    <property type="molecule type" value="Genomic_DNA"/>
</dbReference>
<organism evidence="9 10">
    <name type="scientific">Prymnesium parvum</name>
    <name type="common">Toxic golden alga</name>
    <dbReference type="NCBI Taxonomy" id="97485"/>
    <lineage>
        <taxon>Eukaryota</taxon>
        <taxon>Haptista</taxon>
        <taxon>Haptophyta</taxon>
        <taxon>Prymnesiophyceae</taxon>
        <taxon>Prymnesiales</taxon>
        <taxon>Prymnesiaceae</taxon>
        <taxon>Prymnesium</taxon>
    </lineage>
</organism>
<evidence type="ECO:0000256" key="6">
    <source>
        <dbReference type="ARBA" id="ARBA00023034"/>
    </source>
</evidence>
<evidence type="ECO:0000313" key="9">
    <source>
        <dbReference type="EMBL" id="KAL1510903.1"/>
    </source>
</evidence>
<dbReference type="InterPro" id="IPR018011">
    <property type="entry name" value="Carb_sulfotrans_8-10"/>
</dbReference>
<name>A0AB34J076_PRYPA</name>
<evidence type="ECO:0000256" key="3">
    <source>
        <dbReference type="ARBA" id="ARBA00022679"/>
    </source>
</evidence>